<dbReference type="AlphaFoldDB" id="A0A090S5W0"/>
<dbReference type="EMBL" id="BBMR01000017">
    <property type="protein sequence ID" value="GAL22926.1"/>
    <property type="molecule type" value="Genomic_DNA"/>
</dbReference>
<comment type="caution">
    <text evidence="4">The sequence shown here is derived from an EMBL/GenBank/DDBJ whole genome shotgun (WGS) entry which is preliminary data.</text>
</comment>
<evidence type="ECO:0000256" key="1">
    <source>
        <dbReference type="SAM" id="Coils"/>
    </source>
</evidence>
<dbReference type="STRING" id="990268.JCM19235_1227"/>
<dbReference type="OrthoDB" id="5864065at2"/>
<feature type="region of interest" description="Disordered" evidence="2">
    <location>
        <begin position="1"/>
        <end position="27"/>
    </location>
</feature>
<protein>
    <submittedName>
        <fullName evidence="4">Phage tail fiber protein</fullName>
    </submittedName>
</protein>
<organism evidence="4 5">
    <name type="scientific">Vibrio maritimus</name>
    <dbReference type="NCBI Taxonomy" id="990268"/>
    <lineage>
        <taxon>Bacteria</taxon>
        <taxon>Pseudomonadati</taxon>
        <taxon>Pseudomonadota</taxon>
        <taxon>Gammaproteobacteria</taxon>
        <taxon>Vibrionales</taxon>
        <taxon>Vibrionaceae</taxon>
        <taxon>Vibrio</taxon>
    </lineage>
</organism>
<keyword evidence="1" id="KW-0175">Coiled coil</keyword>
<evidence type="ECO:0000313" key="5">
    <source>
        <dbReference type="Proteomes" id="UP000029228"/>
    </source>
</evidence>
<keyword evidence="5" id="KW-1185">Reference proteome</keyword>
<dbReference type="Pfam" id="PF03903">
    <property type="entry name" value="Phage_T4_gp36"/>
    <property type="match status" value="2"/>
</dbReference>
<dbReference type="Pfam" id="PF13884">
    <property type="entry name" value="Peptidase_S74"/>
    <property type="match status" value="1"/>
</dbReference>
<gene>
    <name evidence="4" type="ORF">JCM19235_1227</name>
</gene>
<feature type="compositionally biased region" description="Polar residues" evidence="2">
    <location>
        <begin position="1"/>
        <end position="21"/>
    </location>
</feature>
<evidence type="ECO:0000313" key="4">
    <source>
        <dbReference type="EMBL" id="GAL22926.1"/>
    </source>
</evidence>
<name>A0A090S5W0_9VIBR</name>
<reference evidence="4 5" key="1">
    <citation type="submission" date="2014-09" db="EMBL/GenBank/DDBJ databases">
        <title>Vibrio maritimus JCM 19235. (C45) whole genome shotgun sequence.</title>
        <authorList>
            <person name="Sawabe T."/>
            <person name="Meirelles P."/>
            <person name="Nakanishi M."/>
            <person name="Sayaka M."/>
            <person name="Hattori M."/>
            <person name="Ohkuma M."/>
        </authorList>
    </citation>
    <scope>NUCLEOTIDE SEQUENCE [LARGE SCALE GENOMIC DNA]</scope>
    <source>
        <strain evidence="5">JCM19235</strain>
    </source>
</reference>
<accession>A0A090S5W0</accession>
<feature type="domain" description="Peptidase S74" evidence="3">
    <location>
        <begin position="638"/>
        <end position="734"/>
    </location>
</feature>
<dbReference type="InterPro" id="IPR030392">
    <property type="entry name" value="S74_ICA"/>
</dbReference>
<evidence type="ECO:0000256" key="2">
    <source>
        <dbReference type="SAM" id="MobiDB-lite"/>
    </source>
</evidence>
<dbReference type="PROSITE" id="PS51688">
    <property type="entry name" value="ICA"/>
    <property type="match status" value="1"/>
</dbReference>
<proteinExistence type="predicted"/>
<dbReference type="Proteomes" id="UP000029228">
    <property type="component" value="Unassembled WGS sequence"/>
</dbReference>
<dbReference type="InterPro" id="IPR005601">
    <property type="entry name" value="Tail_fibre_p36"/>
</dbReference>
<feature type="coiled-coil region" evidence="1">
    <location>
        <begin position="713"/>
        <end position="740"/>
    </location>
</feature>
<sequence>MSGSTTFDGTSNRSISVTVNNDSHDHTTLKEKSNITYGWTGLQMMDQSGNGGTGLNGAAPTNPTDAWWYHMILNHANNEGYYFDIAANFHSDDLRFRRNTAGALGSWQRIFADNYHPNADKLTTARTISLAGDASGSISFDGSANKTLTVTIADDSHNHTIANVDGLQTALNGKLASGATAVAASKLATARTISLTGDASGSTSFDGSGNASISVVVNNDSHYHSQVYIQDTRGAVRAPSYYPDRYVSFDFQQNTDTGAGNDQWHVLQTINKWSSYNIAHRQEQLAYTGGNIKHRIASSDSAWGSWKTLAYTSDNVASATKLATARTISLGGDASGSITFDGTANKTLTVVVNNDSHTHDGRYYTESESDGRFGRLASANTWTTTNTFNGTVNFRGAVDLADNDVLRMGSGDDVEFHFNGSAFYTDLNGGYDWYIRDGNSSNANRFWFKSDEGTFYATGAMYASSNQRVFADNYHPNADKLTTARTIALSGDATGSVSFNGSANVTIAVDVNTATWADTVDVNTSSSTSFFNICWHSGDTLYSSNGTVQIRPSDKYMKFGGAQFSGEVELYAGAQLHDNDYLWFGTGKDVEFFCNGSHMYTDLNSGIGNWYIRDGSTNRFTFDDAGHFTASGEVYAYSDARLKSNVVHIEDALDKVMQLNGYTYDKKRSLDDTKTSRETGVIAQEVERVLPEAIRVDANDEDRILSVAYGNMIGLLIEAIKEQQHQIQSLQERVVVLEAA</sequence>
<evidence type="ECO:0000259" key="3">
    <source>
        <dbReference type="PROSITE" id="PS51688"/>
    </source>
</evidence>